<accession>A0A2H8TL02</accession>
<sequence length="197" mass="22496">MVCDDDNDFIRGIFCPHVAVLCSDKAQEICRKNNLSFSDLLNPYSRLTDVNFKDANGSTINVPNLQIAFSNINSQPLSVTKERSRLHDSVNITTEPSNIAVKIGGREITIPENTPWFTKWRRTFLQIQSVSDHEYTKHFLGCIIVISSSDEEQVSILTQQVQQSILPNQNQSPKWFHTTILRYYVVLHESLNPDLTM</sequence>
<dbReference type="Pfam" id="PF12739">
    <property type="entry name" value="TRAPPC-Trs85"/>
    <property type="match status" value="1"/>
</dbReference>
<dbReference type="GO" id="GO:1990072">
    <property type="term" value="C:TRAPPIII protein complex"/>
    <property type="evidence" value="ECO:0007669"/>
    <property type="project" value="TreeGrafter"/>
</dbReference>
<dbReference type="PANTHER" id="PTHR12975">
    <property type="entry name" value="TRANSPORT PROTEIN TRAPP"/>
    <property type="match status" value="1"/>
</dbReference>
<dbReference type="EMBL" id="GFXV01002836">
    <property type="protein sequence ID" value="MBW14641.1"/>
    <property type="molecule type" value="Transcribed_RNA"/>
</dbReference>
<evidence type="ECO:0000313" key="1">
    <source>
        <dbReference type="EMBL" id="MBW14641.1"/>
    </source>
</evidence>
<reference evidence="1" key="1">
    <citation type="submission" date="2017-10" db="EMBL/GenBank/DDBJ databases">
        <title>Transcriptome Assembly of Sugarcane Aphid Adults.</title>
        <authorList>
            <person name="Scully E.D."/>
            <person name="Palmer N.A."/>
            <person name="Geib S.M."/>
            <person name="Sarath G."/>
            <person name="Sattler S.E."/>
        </authorList>
    </citation>
    <scope>NUCLEOTIDE SEQUENCE</scope>
    <source>
        <tissue evidence="1">Whole body</tissue>
    </source>
</reference>
<dbReference type="PANTHER" id="PTHR12975:SF6">
    <property type="entry name" value="TRAFFICKING PROTEIN PARTICLE COMPLEX SUBUNIT 8"/>
    <property type="match status" value="1"/>
</dbReference>
<proteinExistence type="predicted"/>
<organism evidence="1">
    <name type="scientific">Melanaphis sacchari</name>
    <dbReference type="NCBI Taxonomy" id="742174"/>
    <lineage>
        <taxon>Eukaryota</taxon>
        <taxon>Metazoa</taxon>
        <taxon>Ecdysozoa</taxon>
        <taxon>Arthropoda</taxon>
        <taxon>Hexapoda</taxon>
        <taxon>Insecta</taxon>
        <taxon>Pterygota</taxon>
        <taxon>Neoptera</taxon>
        <taxon>Paraneoptera</taxon>
        <taxon>Hemiptera</taxon>
        <taxon>Sternorrhyncha</taxon>
        <taxon>Aphidomorpha</taxon>
        <taxon>Aphidoidea</taxon>
        <taxon>Aphididae</taxon>
        <taxon>Aphidini</taxon>
        <taxon>Melanaphis</taxon>
    </lineage>
</organism>
<name>A0A2H8TL02_9HEMI</name>
<dbReference type="OrthoDB" id="203724at2759"/>
<dbReference type="InterPro" id="IPR024420">
    <property type="entry name" value="TRAPP_III_complex_Trs85"/>
</dbReference>
<dbReference type="AlphaFoldDB" id="A0A2H8TL02"/>
<gene>
    <name evidence="1" type="primary">TRAPPC8_4</name>
</gene>
<protein>
    <submittedName>
        <fullName evidence="1">Trafficking protein particle complex subunit 8</fullName>
    </submittedName>
</protein>